<keyword evidence="2" id="KW-1185">Reference proteome</keyword>
<comment type="caution">
    <text evidence="1">The sequence shown here is derived from an EMBL/GenBank/DDBJ whole genome shotgun (WGS) entry which is preliminary data.</text>
</comment>
<dbReference type="AlphaFoldDB" id="A0A392TTL0"/>
<dbReference type="EMBL" id="LXQA010652105">
    <property type="protein sequence ID" value="MCI64258.1"/>
    <property type="molecule type" value="Genomic_DNA"/>
</dbReference>
<evidence type="ECO:0000313" key="2">
    <source>
        <dbReference type="Proteomes" id="UP000265520"/>
    </source>
</evidence>
<dbReference type="Proteomes" id="UP000265520">
    <property type="component" value="Unassembled WGS sequence"/>
</dbReference>
<accession>A0A392TTL0</accession>
<feature type="non-terminal residue" evidence="1">
    <location>
        <position position="65"/>
    </location>
</feature>
<sequence>MLDVNYGEFGMRLDEVIWWSRRCGHCGMVEQTTVSSGIKYDDWIIIGESHIGIKGRCTSRLKSLM</sequence>
<protein>
    <submittedName>
        <fullName evidence="1">Uncharacterized protein</fullName>
    </submittedName>
</protein>
<evidence type="ECO:0000313" key="1">
    <source>
        <dbReference type="EMBL" id="MCI64258.1"/>
    </source>
</evidence>
<reference evidence="1 2" key="1">
    <citation type="journal article" date="2018" name="Front. Plant Sci.">
        <title>Red Clover (Trifolium pratense) and Zigzag Clover (T. medium) - A Picture of Genomic Similarities and Differences.</title>
        <authorList>
            <person name="Dluhosova J."/>
            <person name="Istvanek J."/>
            <person name="Nedelnik J."/>
            <person name="Repkova J."/>
        </authorList>
    </citation>
    <scope>NUCLEOTIDE SEQUENCE [LARGE SCALE GENOMIC DNA]</scope>
    <source>
        <strain evidence="2">cv. 10/8</strain>
        <tissue evidence="1">Leaf</tissue>
    </source>
</reference>
<name>A0A392TTL0_9FABA</name>
<proteinExistence type="predicted"/>
<organism evidence="1 2">
    <name type="scientific">Trifolium medium</name>
    <dbReference type="NCBI Taxonomy" id="97028"/>
    <lineage>
        <taxon>Eukaryota</taxon>
        <taxon>Viridiplantae</taxon>
        <taxon>Streptophyta</taxon>
        <taxon>Embryophyta</taxon>
        <taxon>Tracheophyta</taxon>
        <taxon>Spermatophyta</taxon>
        <taxon>Magnoliopsida</taxon>
        <taxon>eudicotyledons</taxon>
        <taxon>Gunneridae</taxon>
        <taxon>Pentapetalae</taxon>
        <taxon>rosids</taxon>
        <taxon>fabids</taxon>
        <taxon>Fabales</taxon>
        <taxon>Fabaceae</taxon>
        <taxon>Papilionoideae</taxon>
        <taxon>50 kb inversion clade</taxon>
        <taxon>NPAAA clade</taxon>
        <taxon>Hologalegina</taxon>
        <taxon>IRL clade</taxon>
        <taxon>Trifolieae</taxon>
        <taxon>Trifolium</taxon>
    </lineage>
</organism>